<comment type="caution">
    <text evidence="1">The sequence shown here is derived from an EMBL/GenBank/DDBJ whole genome shotgun (WGS) entry which is preliminary data.</text>
</comment>
<dbReference type="OrthoDB" id="5295778at2"/>
<dbReference type="Proteomes" id="UP000095008">
    <property type="component" value="Unassembled WGS sequence"/>
</dbReference>
<dbReference type="EMBL" id="LWRY01000302">
    <property type="protein sequence ID" value="OCX67774.1"/>
    <property type="molecule type" value="Genomic_DNA"/>
</dbReference>
<keyword evidence="4" id="KW-1185">Reference proteome</keyword>
<reference evidence="1 3" key="1">
    <citation type="journal article" date="2016" name="Int. J. Mol. Sci.">
        <title>Comparative genomics of the extreme acidophile Acidithiobacillus thiooxidans reveals intraspecific divergence and niche adaptation.</title>
        <authorList>
            <person name="Zhang X."/>
            <person name="Feng X."/>
            <person name="Tao J."/>
            <person name="Ma L."/>
            <person name="Xiao Y."/>
            <person name="Liang Y."/>
            <person name="Liu X."/>
            <person name="Yin H."/>
        </authorList>
    </citation>
    <scope>NUCLEOTIDE SEQUENCE [LARGE SCALE GENOMIC DNA]</scope>
    <source>
        <strain evidence="2 3">A02</strain>
        <strain evidence="1">DXS-W</strain>
    </source>
</reference>
<accession>A0A1C2HVK1</accession>
<evidence type="ECO:0000313" key="3">
    <source>
        <dbReference type="Proteomes" id="UP000094893"/>
    </source>
</evidence>
<protein>
    <submittedName>
        <fullName evidence="1">Uncharacterized protein</fullName>
    </submittedName>
</protein>
<dbReference type="EMBL" id="LWSA01000202">
    <property type="protein sequence ID" value="OCX70322.1"/>
    <property type="molecule type" value="Genomic_DNA"/>
</dbReference>
<dbReference type="RefSeq" id="WP_024893527.1">
    <property type="nucleotide sequence ID" value="NZ_LWRY01000302.1"/>
</dbReference>
<dbReference type="AlphaFoldDB" id="A0A1C2HVK1"/>
<dbReference type="eggNOG" id="ENOG50347Y3">
    <property type="taxonomic scope" value="Bacteria"/>
</dbReference>
<name>A0A1C2HVK1_ACITH</name>
<organism evidence="1 4">
    <name type="scientific">Acidithiobacillus thiooxidans</name>
    <name type="common">Thiobacillus thiooxidans</name>
    <dbReference type="NCBI Taxonomy" id="930"/>
    <lineage>
        <taxon>Bacteria</taxon>
        <taxon>Pseudomonadati</taxon>
        <taxon>Pseudomonadota</taxon>
        <taxon>Acidithiobacillia</taxon>
        <taxon>Acidithiobacillales</taxon>
        <taxon>Acidithiobacillaceae</taxon>
        <taxon>Acidithiobacillus</taxon>
    </lineage>
</organism>
<proteinExistence type="predicted"/>
<gene>
    <name evidence="1" type="ORF">A6M23_20290</name>
    <name evidence="2" type="ORF">A6P07_14750</name>
</gene>
<evidence type="ECO:0000313" key="1">
    <source>
        <dbReference type="EMBL" id="OCX67774.1"/>
    </source>
</evidence>
<dbReference type="Proteomes" id="UP000094893">
    <property type="component" value="Unassembled WGS sequence"/>
</dbReference>
<sequence length="147" mass="17295">MPNSIPHLFLQEQFLNRFNGRTLIVHRGFPDQYFKELLEQPGGGGHFRIDVRIPPGTPPTPIEWVVHHHVIPLDLPMPLLVKVDPDRLYLRHLLHGEHAGHPSEILWMLDAIRERYHMRLERQQGYYQPVPGMPVEENDIDYDFNND</sequence>
<evidence type="ECO:0000313" key="2">
    <source>
        <dbReference type="EMBL" id="OCX70322.1"/>
    </source>
</evidence>
<evidence type="ECO:0000313" key="4">
    <source>
        <dbReference type="Proteomes" id="UP000095008"/>
    </source>
</evidence>
<dbReference type="STRING" id="930.GCA_002079865_01988"/>